<keyword evidence="1" id="KW-0812">Transmembrane</keyword>
<name>A0A3D8M7I9_9ALTE</name>
<dbReference type="Gene3D" id="1.10.3730.20">
    <property type="match status" value="1"/>
</dbReference>
<keyword evidence="1" id="KW-1133">Transmembrane helix</keyword>
<accession>A0A3D8M7I9</accession>
<dbReference type="GO" id="GO:0016020">
    <property type="term" value="C:membrane"/>
    <property type="evidence" value="ECO:0007669"/>
    <property type="project" value="InterPro"/>
</dbReference>
<dbReference type="InterPro" id="IPR000620">
    <property type="entry name" value="EamA_dom"/>
</dbReference>
<dbReference type="PANTHER" id="PTHR22911">
    <property type="entry name" value="ACYL-MALONYL CONDENSING ENZYME-RELATED"/>
    <property type="match status" value="1"/>
</dbReference>
<dbReference type="AlphaFoldDB" id="A0A3D8M7I9"/>
<feature type="transmembrane region" description="Helical" evidence="1">
    <location>
        <begin position="92"/>
        <end position="112"/>
    </location>
</feature>
<feature type="transmembrane region" description="Helical" evidence="1">
    <location>
        <begin position="61"/>
        <end position="80"/>
    </location>
</feature>
<feature type="domain" description="EamA" evidence="2">
    <location>
        <begin position="2"/>
        <end position="133"/>
    </location>
</feature>
<evidence type="ECO:0000313" key="3">
    <source>
        <dbReference type="EMBL" id="RDV25685.1"/>
    </source>
</evidence>
<dbReference type="SUPFAM" id="SSF103481">
    <property type="entry name" value="Multidrug resistance efflux transporter EmrE"/>
    <property type="match status" value="2"/>
</dbReference>
<feature type="transmembrane region" description="Helical" evidence="1">
    <location>
        <begin position="118"/>
        <end position="135"/>
    </location>
</feature>
<feature type="transmembrane region" description="Helical" evidence="1">
    <location>
        <begin position="35"/>
        <end position="55"/>
    </location>
</feature>
<dbReference type="EMBL" id="QRHA01000006">
    <property type="protein sequence ID" value="RDV25685.1"/>
    <property type="molecule type" value="Genomic_DNA"/>
</dbReference>
<dbReference type="RefSeq" id="WP_115593342.1">
    <property type="nucleotide sequence ID" value="NZ_QRHA01000006.1"/>
</dbReference>
<evidence type="ECO:0000256" key="1">
    <source>
        <dbReference type="SAM" id="Phobius"/>
    </source>
</evidence>
<dbReference type="PANTHER" id="PTHR22911:SF137">
    <property type="entry name" value="SOLUTE CARRIER FAMILY 35 MEMBER G2-RELATED"/>
    <property type="match status" value="1"/>
</dbReference>
<feature type="transmembrane region" description="Helical" evidence="1">
    <location>
        <begin position="244"/>
        <end position="265"/>
    </location>
</feature>
<evidence type="ECO:0000313" key="4">
    <source>
        <dbReference type="Proteomes" id="UP000256561"/>
    </source>
</evidence>
<feature type="transmembrane region" description="Helical" evidence="1">
    <location>
        <begin position="272"/>
        <end position="289"/>
    </location>
</feature>
<feature type="domain" description="EamA" evidence="2">
    <location>
        <begin position="149"/>
        <end position="287"/>
    </location>
</feature>
<evidence type="ECO:0000259" key="2">
    <source>
        <dbReference type="Pfam" id="PF00892"/>
    </source>
</evidence>
<gene>
    <name evidence="3" type="ORF">DXV75_09970</name>
</gene>
<feature type="transmembrane region" description="Helical" evidence="1">
    <location>
        <begin position="187"/>
        <end position="206"/>
    </location>
</feature>
<reference evidence="4" key="1">
    <citation type="submission" date="2018-08" db="EMBL/GenBank/DDBJ databases">
        <authorList>
            <person name="Zhang J."/>
            <person name="Du Z.-J."/>
        </authorList>
    </citation>
    <scope>NUCLEOTIDE SEQUENCE [LARGE SCALE GENOMIC DNA]</scope>
    <source>
        <strain evidence="4">KCTC 52655</strain>
    </source>
</reference>
<keyword evidence="4" id="KW-1185">Reference proteome</keyword>
<proteinExistence type="predicted"/>
<sequence length="296" mass="31973">MGEIAALSTALCWAVAARMFRVLGQSFSPLALNFWKGLVAIVLLLVITQFFVPAVNLPASAYAWLLFSGVIGIGLGDTFFFQALNKIGDSQAILIAETLAPIFTALLAMAWIGEWLTWQQWVGIAVVIFSVDVIIKVQKRTDMHLFALSGYVFAGLAALCQAVGAVVSRDMLTSYELDAFNASQIRLIGGMVMVTLLMVVLRQRWIPKTENKARTWQLFAGATVLGTAAALYLQMVAFTYTKAAIVQTLFATSVVLSLGVAWVLGERVSRKTAVWSVTALLGVAILVGADHLGMAH</sequence>
<protein>
    <submittedName>
        <fullName evidence="3">DMT family transporter</fullName>
    </submittedName>
</protein>
<organism evidence="3 4">
    <name type="scientific">Alteromonas aestuariivivens</name>
    <dbReference type="NCBI Taxonomy" id="1938339"/>
    <lineage>
        <taxon>Bacteria</taxon>
        <taxon>Pseudomonadati</taxon>
        <taxon>Pseudomonadota</taxon>
        <taxon>Gammaproteobacteria</taxon>
        <taxon>Alteromonadales</taxon>
        <taxon>Alteromonadaceae</taxon>
        <taxon>Alteromonas/Salinimonas group</taxon>
        <taxon>Alteromonas</taxon>
    </lineage>
</organism>
<keyword evidence="1" id="KW-0472">Membrane</keyword>
<feature type="transmembrane region" description="Helical" evidence="1">
    <location>
        <begin position="218"/>
        <end position="238"/>
    </location>
</feature>
<dbReference type="Proteomes" id="UP000256561">
    <property type="component" value="Unassembled WGS sequence"/>
</dbReference>
<dbReference type="Pfam" id="PF00892">
    <property type="entry name" value="EamA"/>
    <property type="match status" value="2"/>
</dbReference>
<dbReference type="InterPro" id="IPR037185">
    <property type="entry name" value="EmrE-like"/>
</dbReference>
<dbReference type="OrthoDB" id="6235706at2"/>
<comment type="caution">
    <text evidence="3">The sequence shown here is derived from an EMBL/GenBank/DDBJ whole genome shotgun (WGS) entry which is preliminary data.</text>
</comment>
<feature type="transmembrane region" description="Helical" evidence="1">
    <location>
        <begin position="147"/>
        <end position="167"/>
    </location>
</feature>
<feature type="transmembrane region" description="Helical" evidence="1">
    <location>
        <begin position="6"/>
        <end position="23"/>
    </location>
</feature>